<dbReference type="OrthoDB" id="442214at2759"/>
<proteinExistence type="predicted"/>
<feature type="non-terminal residue" evidence="2">
    <location>
        <position position="1"/>
    </location>
</feature>
<feature type="region of interest" description="Disordered" evidence="1">
    <location>
        <begin position="106"/>
        <end position="125"/>
    </location>
</feature>
<reference evidence="2" key="1">
    <citation type="submission" date="2021-02" db="EMBL/GenBank/DDBJ databases">
        <authorList>
            <person name="Dougan E. K."/>
            <person name="Rhodes N."/>
            <person name="Thang M."/>
            <person name="Chan C."/>
        </authorList>
    </citation>
    <scope>NUCLEOTIDE SEQUENCE</scope>
</reference>
<gene>
    <name evidence="2" type="ORF">SPIL2461_LOCUS7552</name>
</gene>
<name>A0A812NPK6_SYMPI</name>
<sequence>ALDGLPGLCPGNALKVQESHLLFIRCVQLLFVTFSSGGQVSLEQTTNSMAWLEPLASHFLREIQADLINIAACSVGLDMHKSWIFATCFRPLQALASVCEHPHGSHEDIRGSRDADGPSEPPVSVQDGAGIFSVPDWSIPPRRASEITSLRGIFEHWLSAQAKPTQVSWHIAEGQPYCLEALQLVSAICSGRDTTLFPCPLSGVPAGFDADIPLSNVLVPPGTGHPFAQEVAICHSNWSSAEADPVTLHQLVEEELSKGWLFEVDSLASAQERFGSKLAIGKMSIVNAPGKKPRLVVDSTTNPSCVIPETFSLPTLMTMHAGKLAGFALDVKSAHKT</sequence>
<organism evidence="2 3">
    <name type="scientific">Symbiodinium pilosum</name>
    <name type="common">Dinoflagellate</name>
    <dbReference type="NCBI Taxonomy" id="2952"/>
    <lineage>
        <taxon>Eukaryota</taxon>
        <taxon>Sar</taxon>
        <taxon>Alveolata</taxon>
        <taxon>Dinophyceae</taxon>
        <taxon>Suessiales</taxon>
        <taxon>Symbiodiniaceae</taxon>
        <taxon>Symbiodinium</taxon>
    </lineage>
</organism>
<evidence type="ECO:0000256" key="1">
    <source>
        <dbReference type="SAM" id="MobiDB-lite"/>
    </source>
</evidence>
<feature type="compositionally biased region" description="Basic and acidic residues" evidence="1">
    <location>
        <begin position="106"/>
        <end position="116"/>
    </location>
</feature>
<evidence type="ECO:0000313" key="3">
    <source>
        <dbReference type="Proteomes" id="UP000649617"/>
    </source>
</evidence>
<protein>
    <submittedName>
        <fullName evidence="2">Uncharacterized protein</fullName>
    </submittedName>
</protein>
<dbReference type="Proteomes" id="UP000649617">
    <property type="component" value="Unassembled WGS sequence"/>
</dbReference>
<evidence type="ECO:0000313" key="2">
    <source>
        <dbReference type="EMBL" id="CAE7326493.1"/>
    </source>
</evidence>
<dbReference type="EMBL" id="CAJNIZ010011913">
    <property type="protein sequence ID" value="CAE7326493.1"/>
    <property type="molecule type" value="Genomic_DNA"/>
</dbReference>
<dbReference type="AlphaFoldDB" id="A0A812NPK6"/>
<feature type="non-terminal residue" evidence="2">
    <location>
        <position position="337"/>
    </location>
</feature>
<accession>A0A812NPK6</accession>
<comment type="caution">
    <text evidence="2">The sequence shown here is derived from an EMBL/GenBank/DDBJ whole genome shotgun (WGS) entry which is preliminary data.</text>
</comment>
<keyword evidence="3" id="KW-1185">Reference proteome</keyword>